<gene>
    <name evidence="3" type="ORF">EKO27_g8063</name>
</gene>
<keyword evidence="4" id="KW-1185">Reference proteome</keyword>
<evidence type="ECO:0000256" key="1">
    <source>
        <dbReference type="SAM" id="SignalP"/>
    </source>
</evidence>
<proteinExistence type="predicted"/>
<sequence length="155" mass="16766">MYYPNILITLLSSLIYLSLCHAQNNCYGNKSIAGYCTPLTYTDTTSDFSAPPTTSDCQAACAGVNEDAGDWLVDFSTDANGANHSILLYPCGFAVARGEDTPSDARFSLANQDILDLYDESLNRFAGSHDGGVSAEGTMQCGDFEIKWYIQDLSI</sequence>
<reference evidence="3 4" key="1">
    <citation type="submission" date="2018-12" db="EMBL/GenBank/DDBJ databases">
        <title>Draft genome sequence of Xylaria grammica IHI A82.</title>
        <authorList>
            <person name="Buettner E."/>
            <person name="Kellner H."/>
        </authorList>
    </citation>
    <scope>NUCLEOTIDE SEQUENCE [LARGE SCALE GENOMIC DNA]</scope>
    <source>
        <strain evidence="3 4">IHI A82</strain>
    </source>
</reference>
<dbReference type="Pfam" id="PF14856">
    <property type="entry name" value="Hce2"/>
    <property type="match status" value="1"/>
</dbReference>
<keyword evidence="1" id="KW-0732">Signal</keyword>
<comment type="caution">
    <text evidence="3">The sequence shown here is derived from an EMBL/GenBank/DDBJ whole genome shotgun (WGS) entry which is preliminary data.</text>
</comment>
<evidence type="ECO:0000313" key="4">
    <source>
        <dbReference type="Proteomes" id="UP000286045"/>
    </source>
</evidence>
<dbReference type="EMBL" id="RYZI01000287">
    <property type="protein sequence ID" value="RWA07050.1"/>
    <property type="molecule type" value="Genomic_DNA"/>
</dbReference>
<evidence type="ECO:0000259" key="2">
    <source>
        <dbReference type="Pfam" id="PF14856"/>
    </source>
</evidence>
<dbReference type="InterPro" id="IPR029226">
    <property type="entry name" value="Ecp2-like"/>
</dbReference>
<accession>A0A439CY34</accession>
<dbReference type="AlphaFoldDB" id="A0A439CY34"/>
<name>A0A439CY34_9PEZI</name>
<feature type="chain" id="PRO_5019116622" description="Ecp2 effector protein-like domain-containing protein" evidence="1">
    <location>
        <begin position="23"/>
        <end position="155"/>
    </location>
</feature>
<dbReference type="Proteomes" id="UP000286045">
    <property type="component" value="Unassembled WGS sequence"/>
</dbReference>
<evidence type="ECO:0000313" key="3">
    <source>
        <dbReference type="EMBL" id="RWA07050.1"/>
    </source>
</evidence>
<feature type="domain" description="Ecp2 effector protein-like" evidence="2">
    <location>
        <begin position="35"/>
        <end position="141"/>
    </location>
</feature>
<protein>
    <recommendedName>
        <fullName evidence="2">Ecp2 effector protein-like domain-containing protein</fullName>
    </recommendedName>
</protein>
<feature type="signal peptide" evidence="1">
    <location>
        <begin position="1"/>
        <end position="22"/>
    </location>
</feature>
<organism evidence="3 4">
    <name type="scientific">Xylaria grammica</name>
    <dbReference type="NCBI Taxonomy" id="363999"/>
    <lineage>
        <taxon>Eukaryota</taxon>
        <taxon>Fungi</taxon>
        <taxon>Dikarya</taxon>
        <taxon>Ascomycota</taxon>
        <taxon>Pezizomycotina</taxon>
        <taxon>Sordariomycetes</taxon>
        <taxon>Xylariomycetidae</taxon>
        <taxon>Xylariales</taxon>
        <taxon>Xylariaceae</taxon>
        <taxon>Xylaria</taxon>
    </lineage>
</organism>